<feature type="domain" description="Vps16 N-terminal" evidence="1">
    <location>
        <begin position="1"/>
        <end position="62"/>
    </location>
</feature>
<dbReference type="PANTHER" id="PTHR12811">
    <property type="entry name" value="VACUOLAR PROTEIN SORTING VPS16"/>
    <property type="match status" value="1"/>
</dbReference>
<accession>A0ABN8S0G0</accession>
<protein>
    <recommendedName>
        <fullName evidence="1">Vps16 N-terminal domain-containing protein</fullName>
    </recommendedName>
</protein>
<dbReference type="Pfam" id="PF04841">
    <property type="entry name" value="Vps16_N"/>
    <property type="match status" value="1"/>
</dbReference>
<gene>
    <name evidence="2" type="ORF">PEVE_00014780</name>
</gene>
<organism evidence="2 3">
    <name type="scientific">Porites evermanni</name>
    <dbReference type="NCBI Taxonomy" id="104178"/>
    <lineage>
        <taxon>Eukaryota</taxon>
        <taxon>Metazoa</taxon>
        <taxon>Cnidaria</taxon>
        <taxon>Anthozoa</taxon>
        <taxon>Hexacorallia</taxon>
        <taxon>Scleractinia</taxon>
        <taxon>Fungiina</taxon>
        <taxon>Poritidae</taxon>
        <taxon>Porites</taxon>
    </lineage>
</organism>
<evidence type="ECO:0000313" key="3">
    <source>
        <dbReference type="Proteomes" id="UP001159427"/>
    </source>
</evidence>
<dbReference type="EMBL" id="CALNXI010002120">
    <property type="protein sequence ID" value="CAH3183272.1"/>
    <property type="molecule type" value="Genomic_DNA"/>
</dbReference>
<keyword evidence="3" id="KW-1185">Reference proteome</keyword>
<evidence type="ECO:0000313" key="2">
    <source>
        <dbReference type="EMBL" id="CAH3183272.1"/>
    </source>
</evidence>
<dbReference type="PANTHER" id="PTHR12811:SF0">
    <property type="entry name" value="VACUOLAR PROTEIN SORTING-ASSOCIATED PROTEIN 16 HOMOLOG"/>
    <property type="match status" value="1"/>
</dbReference>
<reference evidence="2 3" key="1">
    <citation type="submission" date="2022-05" db="EMBL/GenBank/DDBJ databases">
        <authorList>
            <consortium name="Genoscope - CEA"/>
            <person name="William W."/>
        </authorList>
    </citation>
    <scope>NUCLEOTIDE SEQUENCE [LARGE SCALE GENOMIC DNA]</scope>
</reference>
<dbReference type="InterPro" id="IPR016534">
    <property type="entry name" value="VPS16"/>
</dbReference>
<sequence length="62" mass="6916">MEPGAMLFDASKEFEKKSARAEEYIRMIKERLPEAVQQCIHAAAGEHEPAIQRGLLRAASFG</sequence>
<name>A0ABN8S0G0_9CNID</name>
<dbReference type="Proteomes" id="UP001159427">
    <property type="component" value="Unassembled WGS sequence"/>
</dbReference>
<evidence type="ECO:0000259" key="1">
    <source>
        <dbReference type="Pfam" id="PF04841"/>
    </source>
</evidence>
<proteinExistence type="predicted"/>
<dbReference type="InterPro" id="IPR006926">
    <property type="entry name" value="Vps16_N"/>
</dbReference>
<comment type="caution">
    <text evidence="2">The sequence shown here is derived from an EMBL/GenBank/DDBJ whole genome shotgun (WGS) entry which is preliminary data.</text>
</comment>